<feature type="region of interest" description="Disordered" evidence="4">
    <location>
        <begin position="50"/>
        <end position="69"/>
    </location>
</feature>
<reference evidence="6 7" key="1">
    <citation type="submission" date="2016-10" db="EMBL/GenBank/DDBJ databases">
        <authorList>
            <person name="de Groot N.N."/>
        </authorList>
    </citation>
    <scope>NUCLEOTIDE SEQUENCE [LARGE SCALE GENOMIC DNA]</scope>
    <source>
        <strain evidence="6 7">DSM 2698</strain>
    </source>
</reference>
<protein>
    <recommendedName>
        <fullName evidence="5">Glycosyltransferase 61 catalytic domain-containing protein</fullName>
    </recommendedName>
</protein>
<name>A0A1G5NB64_AFIMA</name>
<evidence type="ECO:0000259" key="5">
    <source>
        <dbReference type="Pfam" id="PF04577"/>
    </source>
</evidence>
<dbReference type="PANTHER" id="PTHR20961">
    <property type="entry name" value="GLYCOSYLTRANSFERASE"/>
    <property type="match status" value="1"/>
</dbReference>
<evidence type="ECO:0000256" key="4">
    <source>
        <dbReference type="SAM" id="MobiDB-lite"/>
    </source>
</evidence>
<organism evidence="6 7">
    <name type="scientific">Afifella marina DSM 2698</name>
    <dbReference type="NCBI Taxonomy" id="1120955"/>
    <lineage>
        <taxon>Bacteria</taxon>
        <taxon>Pseudomonadati</taxon>
        <taxon>Pseudomonadota</taxon>
        <taxon>Alphaproteobacteria</taxon>
        <taxon>Hyphomicrobiales</taxon>
        <taxon>Afifellaceae</taxon>
        <taxon>Afifella</taxon>
    </lineage>
</organism>
<dbReference type="InterPro" id="IPR049625">
    <property type="entry name" value="Glyco_transf_61_cat"/>
</dbReference>
<sequence length="420" mass="45199">MAEDHAAVLRDLGGREIAPVRAPDLWARPGVWHRLSPRLRAKAVAGAAPLGDEGPRLPLGAPPDSEIERKPLQARPRYVVAGKNVFLAGQRALIDPGEPDAREKLPADVPESASAGPGLVNDVLLLPAPFFDQSRPLSAFPHEFRMTHGVNRAGERLRIEADAQLEAPIDTPIVALGSTESRNYGSWLFRILPKLLLLDEIPEAAGGALLLPMEAEWMREIVAAAAPGRQVIAQEVTTITPLADVLAPSLAAPGNVFPSELRQALAAFAARLIGTVPSQGSAGRRLYVSRRGWSKTAPRRILVNEDEIVARLGALGFEEVRPESLLLRPRIAAFRDAEIVIGPSGSGLFNCVFCRPGTTILELEPHGGFRPMHQSLYRSLGLAHAFLRGEIVSPGPAPAHPNWRIEADAVLRIAEACAAR</sequence>
<dbReference type="OrthoDB" id="7169123at2"/>
<proteinExistence type="predicted"/>
<dbReference type="Proteomes" id="UP000199347">
    <property type="component" value="Unassembled WGS sequence"/>
</dbReference>
<dbReference type="EMBL" id="FMVW01000003">
    <property type="protein sequence ID" value="SCZ34612.1"/>
    <property type="molecule type" value="Genomic_DNA"/>
</dbReference>
<gene>
    <name evidence="6" type="ORF">SAMN03080610_01726</name>
</gene>
<accession>A0A1G5NB64</accession>
<dbReference type="RefSeq" id="WP_092811626.1">
    <property type="nucleotide sequence ID" value="NZ_FMVW01000003.1"/>
</dbReference>
<dbReference type="AlphaFoldDB" id="A0A1G5NB64"/>
<evidence type="ECO:0000256" key="3">
    <source>
        <dbReference type="ARBA" id="ARBA00023180"/>
    </source>
</evidence>
<dbReference type="InterPro" id="IPR007657">
    <property type="entry name" value="Glycosyltransferase_61"/>
</dbReference>
<dbReference type="GO" id="GO:0016757">
    <property type="term" value="F:glycosyltransferase activity"/>
    <property type="evidence" value="ECO:0007669"/>
    <property type="project" value="UniProtKB-KW"/>
</dbReference>
<keyword evidence="1" id="KW-0328">Glycosyltransferase</keyword>
<evidence type="ECO:0000313" key="6">
    <source>
        <dbReference type="EMBL" id="SCZ34612.1"/>
    </source>
</evidence>
<keyword evidence="7" id="KW-1185">Reference proteome</keyword>
<dbReference type="PANTHER" id="PTHR20961:SF124">
    <property type="entry name" value="GLYCOSYLTRANSFERASE"/>
    <property type="match status" value="1"/>
</dbReference>
<evidence type="ECO:0000256" key="2">
    <source>
        <dbReference type="ARBA" id="ARBA00022679"/>
    </source>
</evidence>
<dbReference type="STRING" id="1120955.SAMN03080610_01726"/>
<dbReference type="Pfam" id="PF04577">
    <property type="entry name" value="Glyco_transf_61"/>
    <property type="match status" value="1"/>
</dbReference>
<evidence type="ECO:0000256" key="1">
    <source>
        <dbReference type="ARBA" id="ARBA00022676"/>
    </source>
</evidence>
<evidence type="ECO:0000313" key="7">
    <source>
        <dbReference type="Proteomes" id="UP000199347"/>
    </source>
</evidence>
<keyword evidence="2" id="KW-0808">Transferase</keyword>
<feature type="domain" description="Glycosyltransferase 61 catalytic" evidence="5">
    <location>
        <begin position="184"/>
        <end position="361"/>
    </location>
</feature>
<keyword evidence="3" id="KW-0325">Glycoprotein</keyword>